<evidence type="ECO:0000313" key="2">
    <source>
        <dbReference type="Proteomes" id="UP001153269"/>
    </source>
</evidence>
<sequence length="109" mass="11703">MACSSRSLTQDSGTCYTRLRSLNRANTMKNSVYSLTTLLHHDLTPSPRETSGAGRSAAAQVHVSEALGPVHAGKSFLKSICSAQVSAIFAVRKGNRTSTVHLRRESCVL</sequence>
<keyword evidence="2" id="KW-1185">Reference proteome</keyword>
<dbReference type="AlphaFoldDB" id="A0A9N7YWE7"/>
<accession>A0A9N7YWE7</accession>
<proteinExistence type="predicted"/>
<evidence type="ECO:0000313" key="1">
    <source>
        <dbReference type="EMBL" id="CAB1440892.1"/>
    </source>
</evidence>
<gene>
    <name evidence="1" type="ORF">PLEPLA_LOCUS28686</name>
</gene>
<protein>
    <submittedName>
        <fullName evidence="1">Uncharacterized protein</fullName>
    </submittedName>
</protein>
<name>A0A9N7YWE7_PLEPL</name>
<dbReference type="Proteomes" id="UP001153269">
    <property type="component" value="Unassembled WGS sequence"/>
</dbReference>
<comment type="caution">
    <text evidence="1">The sequence shown here is derived from an EMBL/GenBank/DDBJ whole genome shotgun (WGS) entry which is preliminary data.</text>
</comment>
<reference evidence="1" key="1">
    <citation type="submission" date="2020-03" db="EMBL/GenBank/DDBJ databases">
        <authorList>
            <person name="Weist P."/>
        </authorList>
    </citation>
    <scope>NUCLEOTIDE SEQUENCE</scope>
</reference>
<dbReference type="EMBL" id="CADEAL010002537">
    <property type="protein sequence ID" value="CAB1440892.1"/>
    <property type="molecule type" value="Genomic_DNA"/>
</dbReference>
<organism evidence="1 2">
    <name type="scientific">Pleuronectes platessa</name>
    <name type="common">European plaice</name>
    <dbReference type="NCBI Taxonomy" id="8262"/>
    <lineage>
        <taxon>Eukaryota</taxon>
        <taxon>Metazoa</taxon>
        <taxon>Chordata</taxon>
        <taxon>Craniata</taxon>
        <taxon>Vertebrata</taxon>
        <taxon>Euteleostomi</taxon>
        <taxon>Actinopterygii</taxon>
        <taxon>Neopterygii</taxon>
        <taxon>Teleostei</taxon>
        <taxon>Neoteleostei</taxon>
        <taxon>Acanthomorphata</taxon>
        <taxon>Carangaria</taxon>
        <taxon>Pleuronectiformes</taxon>
        <taxon>Pleuronectoidei</taxon>
        <taxon>Pleuronectidae</taxon>
        <taxon>Pleuronectes</taxon>
    </lineage>
</organism>